<dbReference type="AlphaFoldDB" id="A0A0F9JSB1"/>
<dbReference type="EMBL" id="LAZR01009445">
    <property type="protein sequence ID" value="KKM72573.1"/>
    <property type="molecule type" value="Genomic_DNA"/>
</dbReference>
<dbReference type="Pfam" id="PF04552">
    <property type="entry name" value="Sigma54_DBD"/>
    <property type="match status" value="1"/>
</dbReference>
<sequence>MSPGKAGQILSQKGKQIATLKGRMRLAEFMSRPEDDFQKLIKEIKNDPLFKRLAAPETKVIRHKRFPGTSLAKFKTIPLDPTVTPSADSLEVESFLAQEKDLVSTIKELGVDRFKEYFLDRVSEITPEEIAQKCDLSIEEVKKVNNFVDRFYLQTEPRESPQEVKTSKIYYSTIASVEKEEKGFSIGFFSAPMVEGRYIINFDRLEELKEKEEFDKKELKKIKTLLDKLRLINSRKTIIYQVVQNIVETQRHFLESENFRDLEPFTQACLSEKIGVDASLISRAISRKAIRTPQGREMPLKTLFPTKKETGKELVRQIIAQEETEIQNKIIKKPYSDGQIQKKLKEDYGLSISRRSVSEWRLELKIPAAPERMY</sequence>
<gene>
    <name evidence="2" type="ORF">LCGC14_1419120</name>
</gene>
<dbReference type="InterPro" id="IPR000394">
    <property type="entry name" value="RNA_pol_sigma_54"/>
</dbReference>
<dbReference type="PANTHER" id="PTHR32248:SF4">
    <property type="entry name" value="RNA POLYMERASE SIGMA-54 FACTOR"/>
    <property type="match status" value="1"/>
</dbReference>
<name>A0A0F9JSB1_9ZZZZ</name>
<dbReference type="PANTHER" id="PTHR32248">
    <property type="entry name" value="RNA POLYMERASE SIGMA-54 FACTOR"/>
    <property type="match status" value="1"/>
</dbReference>
<dbReference type="GO" id="GO:0001216">
    <property type="term" value="F:DNA-binding transcription activator activity"/>
    <property type="evidence" value="ECO:0007669"/>
    <property type="project" value="InterPro"/>
</dbReference>
<dbReference type="Gene3D" id="1.10.10.60">
    <property type="entry name" value="Homeodomain-like"/>
    <property type="match status" value="1"/>
</dbReference>
<dbReference type="GO" id="GO:0016987">
    <property type="term" value="F:sigma factor activity"/>
    <property type="evidence" value="ECO:0007669"/>
    <property type="project" value="InterPro"/>
</dbReference>
<feature type="domain" description="RNA polymerase sigma factor 54 DNA-binding" evidence="1">
    <location>
        <begin position="216"/>
        <end position="372"/>
    </location>
</feature>
<dbReference type="PROSITE" id="PS50044">
    <property type="entry name" value="SIGMA54_3"/>
    <property type="match status" value="1"/>
</dbReference>
<comment type="caution">
    <text evidence="2">The sequence shown here is derived from an EMBL/GenBank/DDBJ whole genome shotgun (WGS) entry which is preliminary data.</text>
</comment>
<dbReference type="InterPro" id="IPR007634">
    <property type="entry name" value="RNA_pol_sigma_54_DNA-bd"/>
</dbReference>
<evidence type="ECO:0000313" key="2">
    <source>
        <dbReference type="EMBL" id="KKM72573.1"/>
    </source>
</evidence>
<accession>A0A0F9JSB1</accession>
<proteinExistence type="predicted"/>
<organism evidence="2">
    <name type="scientific">marine sediment metagenome</name>
    <dbReference type="NCBI Taxonomy" id="412755"/>
    <lineage>
        <taxon>unclassified sequences</taxon>
        <taxon>metagenomes</taxon>
        <taxon>ecological metagenomes</taxon>
    </lineage>
</organism>
<protein>
    <recommendedName>
        <fullName evidence="1">RNA polymerase sigma factor 54 DNA-binding domain-containing protein</fullName>
    </recommendedName>
</protein>
<reference evidence="2" key="1">
    <citation type="journal article" date="2015" name="Nature">
        <title>Complex archaea that bridge the gap between prokaryotes and eukaryotes.</title>
        <authorList>
            <person name="Spang A."/>
            <person name="Saw J.H."/>
            <person name="Jorgensen S.L."/>
            <person name="Zaremba-Niedzwiedzka K."/>
            <person name="Martijn J."/>
            <person name="Lind A.E."/>
            <person name="van Eijk R."/>
            <person name="Schleper C."/>
            <person name="Guy L."/>
            <person name="Ettema T.J."/>
        </authorList>
    </citation>
    <scope>NUCLEOTIDE SEQUENCE</scope>
</reference>
<evidence type="ECO:0000259" key="1">
    <source>
        <dbReference type="Pfam" id="PF04552"/>
    </source>
</evidence>